<dbReference type="AlphaFoldDB" id="K8EFR7"/>
<dbReference type="SUPFAM" id="SSF82649">
    <property type="entry name" value="SufE/NifU"/>
    <property type="match status" value="1"/>
</dbReference>
<dbReference type="EMBL" id="CAOS01000003">
    <property type="protein sequence ID" value="CCO07536.1"/>
    <property type="molecule type" value="Genomic_DNA"/>
</dbReference>
<dbReference type="CDD" id="cd06664">
    <property type="entry name" value="IscU_like"/>
    <property type="match status" value="1"/>
</dbReference>
<dbReference type="GO" id="GO:0005506">
    <property type="term" value="F:iron ion binding"/>
    <property type="evidence" value="ECO:0007669"/>
    <property type="project" value="InterPro"/>
</dbReference>
<keyword evidence="3" id="KW-1185">Reference proteome</keyword>
<gene>
    <name evidence="2" type="ORF">DESHY_110482</name>
</gene>
<sequence length="118" mass="12643">MEHFMCPQNAYIMPDADAAGSAGDPACGDALTVFIKVRDNIIQEISYLVFGCCASIATSSMTSVLAKGKSLEEALNITEEDIIKALDGLPENKVHCSNLGVTALRKAINNYYKNQAAK</sequence>
<evidence type="ECO:0000313" key="2">
    <source>
        <dbReference type="EMBL" id="CCO07536.1"/>
    </source>
</evidence>
<dbReference type="Gene3D" id="3.90.1010.10">
    <property type="match status" value="1"/>
</dbReference>
<dbReference type="Proteomes" id="UP000009315">
    <property type="component" value="Unassembled WGS sequence"/>
</dbReference>
<feature type="domain" description="NIF system FeS cluster assembly NifU N-terminal" evidence="1">
    <location>
        <begin position="1"/>
        <end position="116"/>
    </location>
</feature>
<dbReference type="GO" id="GO:0051536">
    <property type="term" value="F:iron-sulfur cluster binding"/>
    <property type="evidence" value="ECO:0007669"/>
    <property type="project" value="InterPro"/>
</dbReference>
<name>K8EFR7_9FIRM</name>
<dbReference type="STRING" id="1121428.DESHY_110482"/>
<accession>K8EFR7</accession>
<comment type="caution">
    <text evidence="2">The sequence shown here is derived from an EMBL/GenBank/DDBJ whole genome shotgun (WGS) entry which is preliminary data.</text>
</comment>
<dbReference type="Pfam" id="PF01592">
    <property type="entry name" value="NifU_N"/>
    <property type="match status" value="1"/>
</dbReference>
<proteinExistence type="predicted"/>
<protein>
    <submittedName>
        <fullName evidence="2">Nitrogen-fixing NifU domain protein</fullName>
    </submittedName>
</protein>
<dbReference type="eggNOG" id="COG0822">
    <property type="taxonomic scope" value="Bacteria"/>
</dbReference>
<dbReference type="PANTHER" id="PTHR10093">
    <property type="entry name" value="IRON-SULFUR CLUSTER ASSEMBLY ENZYME NIFU HOMOLOG"/>
    <property type="match status" value="1"/>
</dbReference>
<evidence type="ECO:0000313" key="3">
    <source>
        <dbReference type="Proteomes" id="UP000009315"/>
    </source>
</evidence>
<dbReference type="GO" id="GO:0016226">
    <property type="term" value="P:iron-sulfur cluster assembly"/>
    <property type="evidence" value="ECO:0007669"/>
    <property type="project" value="InterPro"/>
</dbReference>
<evidence type="ECO:0000259" key="1">
    <source>
        <dbReference type="Pfam" id="PF01592"/>
    </source>
</evidence>
<reference evidence="2 3" key="1">
    <citation type="journal article" date="2013" name="Genome Announc.">
        <title>Genome Sequence of the Sulfate-Reducing Bacterium Desulfotomaculum hydrothermale Lam5(T).</title>
        <authorList>
            <person name="Amin O."/>
            <person name="Fardeau M.L."/>
            <person name="Valette O."/>
            <person name="Hirschler-Rea A."/>
            <person name="Barbe V."/>
            <person name="Medigue C."/>
            <person name="Vacherie B."/>
            <person name="Ollivier B."/>
            <person name="Bertin P.N."/>
            <person name="Dolla A."/>
        </authorList>
    </citation>
    <scope>NUCLEOTIDE SEQUENCE [LARGE SCALE GENOMIC DNA]</scope>
    <source>
        <strain evidence="3">Lam5 / DSM 18033</strain>
    </source>
</reference>
<dbReference type="InterPro" id="IPR002871">
    <property type="entry name" value="NIF_FeS_clus_asmbl_NifU_N"/>
</dbReference>
<organism evidence="2 3">
    <name type="scientific">Desulforamulus hydrothermalis Lam5 = DSM 18033</name>
    <dbReference type="NCBI Taxonomy" id="1121428"/>
    <lineage>
        <taxon>Bacteria</taxon>
        <taxon>Bacillati</taxon>
        <taxon>Bacillota</taxon>
        <taxon>Clostridia</taxon>
        <taxon>Eubacteriales</taxon>
        <taxon>Peptococcaceae</taxon>
        <taxon>Desulforamulus</taxon>
    </lineage>
</organism>